<evidence type="ECO:0000313" key="4">
    <source>
        <dbReference type="Proteomes" id="UP000004995"/>
    </source>
</evidence>
<dbReference type="Gramene" id="KQK93739">
    <property type="protein sequence ID" value="KQK93739"/>
    <property type="gene ID" value="SETIT_028209mg"/>
</dbReference>
<evidence type="ECO:0000259" key="1">
    <source>
        <dbReference type="Pfam" id="PF10536"/>
    </source>
</evidence>
<evidence type="ECO:0008006" key="5">
    <source>
        <dbReference type="Google" id="ProtNLM"/>
    </source>
</evidence>
<evidence type="ECO:0000313" key="3">
    <source>
        <dbReference type="EnsemblPlants" id="KQK93739"/>
    </source>
</evidence>
<reference evidence="3" key="2">
    <citation type="submission" date="2018-08" db="UniProtKB">
        <authorList>
            <consortium name="EnsemblPlants"/>
        </authorList>
    </citation>
    <scope>IDENTIFICATION</scope>
    <source>
        <strain evidence="3">Yugu1</strain>
    </source>
</reference>
<sequence length="680" mass="78453">MALDSDDDHHVGELTESDVEMSRRIFPNRRDPRVHEFSDLAHSDQACAEGRDDELLKAPEAGPNMVIEKGRRPYKVLHSYAERRYTVVCDKERCPWRVCARKQKVTGKWKITKVVGPHNCADHVLTLKHRQLTSTLIAKRLIEILTVEALYGGYVISYGKAWRAKQRGTLLIAISCDTNNKLVPLAFALVEKENNDSWGWFLRLVRIHVVGPGREVGVIFDRHQGILNAVREQIEGYAPLHHRWCTRHLAENLLRKDGVKDNFDLFQEAARQLEDKDLEKWTRAHNAGGWTYEFQCSNIAESFNQLLLGIRVAYLQQRGMPMNAIIQFIFYKLVAWFNDRHAHALKLRSDGEIWALKPKEHLEKANERAGTHEVTCFDHATGTYQVEHRGGTTFDSEVQESRMHVVILQDFTCTCAARHHNYDIGIPHEFSVDTLVHTWSPHFVPFWDPGEWPLYDGPKWRPETHSFHLPFGEMTVMLQDCQKMLGLRIRGNAVSGQCRLESWRARVQAFLGHELDELGAHTSGCPEEVDEETVGHCCRAWILHLFACVLFPDATGGTASWMWVHCLIDWYQAVGRPEVLAHREWFLGEPPSRQPTWAYLWDQVRVPHVRLERAYIEFTNELDMLMASSESYDGEGALPFQLNNMCGCGDDLYRMRCPLICFYAVKFYLPDRVARQFGVR</sequence>
<dbReference type="PANTHER" id="PTHR46033:SF8">
    <property type="entry name" value="PROTEIN MAINTENANCE OF MERISTEMS-LIKE"/>
    <property type="match status" value="1"/>
</dbReference>
<dbReference type="InParanoid" id="K3ZNM9"/>
<dbReference type="GO" id="GO:0010073">
    <property type="term" value="P:meristem maintenance"/>
    <property type="evidence" value="ECO:0007669"/>
    <property type="project" value="InterPro"/>
</dbReference>
<feature type="domain" description="Aminotransferase-like plant mobile" evidence="1">
    <location>
        <begin position="459"/>
        <end position="568"/>
    </location>
</feature>
<dbReference type="eggNOG" id="ENOG502QSE3">
    <property type="taxonomic scope" value="Eukaryota"/>
</dbReference>
<feature type="domain" description="MULE transposase" evidence="2">
    <location>
        <begin position="165"/>
        <end position="252"/>
    </location>
</feature>
<accession>K3ZNM9</accession>
<dbReference type="Proteomes" id="UP000004995">
    <property type="component" value="Unassembled WGS sequence"/>
</dbReference>
<name>K3ZNM9_SETIT</name>
<proteinExistence type="predicted"/>
<keyword evidence="4" id="KW-1185">Reference proteome</keyword>
<dbReference type="Pfam" id="PF10551">
    <property type="entry name" value="MULE"/>
    <property type="match status" value="1"/>
</dbReference>
<dbReference type="InterPro" id="IPR044824">
    <property type="entry name" value="MAIN-like"/>
</dbReference>
<dbReference type="AlphaFoldDB" id="K3ZNM9"/>
<dbReference type="EMBL" id="AGNK02004652">
    <property type="status" value="NOT_ANNOTATED_CDS"/>
    <property type="molecule type" value="Genomic_DNA"/>
</dbReference>
<dbReference type="InterPro" id="IPR019557">
    <property type="entry name" value="AminoTfrase-like_pln_mobile"/>
</dbReference>
<dbReference type="EnsemblPlants" id="KQK93739">
    <property type="protein sequence ID" value="KQK93739"/>
    <property type="gene ID" value="SETIT_028209mg"/>
</dbReference>
<dbReference type="PANTHER" id="PTHR46033">
    <property type="entry name" value="PROTEIN MAIN-LIKE 2"/>
    <property type="match status" value="1"/>
</dbReference>
<organism evidence="3 4">
    <name type="scientific">Setaria italica</name>
    <name type="common">Foxtail millet</name>
    <name type="synonym">Panicum italicum</name>
    <dbReference type="NCBI Taxonomy" id="4555"/>
    <lineage>
        <taxon>Eukaryota</taxon>
        <taxon>Viridiplantae</taxon>
        <taxon>Streptophyta</taxon>
        <taxon>Embryophyta</taxon>
        <taxon>Tracheophyta</taxon>
        <taxon>Spermatophyta</taxon>
        <taxon>Magnoliopsida</taxon>
        <taxon>Liliopsida</taxon>
        <taxon>Poales</taxon>
        <taxon>Poaceae</taxon>
        <taxon>PACMAD clade</taxon>
        <taxon>Panicoideae</taxon>
        <taxon>Panicodae</taxon>
        <taxon>Paniceae</taxon>
        <taxon>Cenchrinae</taxon>
        <taxon>Setaria</taxon>
    </lineage>
</organism>
<dbReference type="InterPro" id="IPR018289">
    <property type="entry name" value="MULE_transposase_dom"/>
</dbReference>
<evidence type="ECO:0000259" key="2">
    <source>
        <dbReference type="Pfam" id="PF10551"/>
    </source>
</evidence>
<reference evidence="4" key="1">
    <citation type="journal article" date="2012" name="Nat. Biotechnol.">
        <title>Reference genome sequence of the model plant Setaria.</title>
        <authorList>
            <person name="Bennetzen J.L."/>
            <person name="Schmutz J."/>
            <person name="Wang H."/>
            <person name="Percifield R."/>
            <person name="Hawkins J."/>
            <person name="Pontaroli A.C."/>
            <person name="Estep M."/>
            <person name="Feng L."/>
            <person name="Vaughn J.N."/>
            <person name="Grimwood J."/>
            <person name="Jenkins J."/>
            <person name="Barry K."/>
            <person name="Lindquist E."/>
            <person name="Hellsten U."/>
            <person name="Deshpande S."/>
            <person name="Wang X."/>
            <person name="Wu X."/>
            <person name="Mitros T."/>
            <person name="Triplett J."/>
            <person name="Yang X."/>
            <person name="Ye C.Y."/>
            <person name="Mauro-Herrera M."/>
            <person name="Wang L."/>
            <person name="Li P."/>
            <person name="Sharma M."/>
            <person name="Sharma R."/>
            <person name="Ronald P.C."/>
            <person name="Panaud O."/>
            <person name="Kellogg E.A."/>
            <person name="Brutnell T.P."/>
            <person name="Doust A.N."/>
            <person name="Tuskan G.A."/>
            <person name="Rokhsar D."/>
            <person name="Devos K.M."/>
        </authorList>
    </citation>
    <scope>NUCLEOTIDE SEQUENCE [LARGE SCALE GENOMIC DNA]</scope>
    <source>
        <strain evidence="4">cv. Yugu1</strain>
    </source>
</reference>
<dbReference type="Pfam" id="PF10536">
    <property type="entry name" value="PMD"/>
    <property type="match status" value="1"/>
</dbReference>
<protein>
    <recommendedName>
        <fullName evidence="5">Transposase MuDR plant domain-containing protein</fullName>
    </recommendedName>
</protein>
<dbReference type="HOGENOM" id="CLU_011823_0_0_1"/>